<reference evidence="7 8" key="1">
    <citation type="submission" date="2020-08" db="EMBL/GenBank/DDBJ databases">
        <authorList>
            <person name="Koutsovoulos G."/>
            <person name="Danchin GJ E."/>
        </authorList>
    </citation>
    <scope>NUCLEOTIDE SEQUENCE [LARGE SCALE GENOMIC DNA]</scope>
</reference>
<dbReference type="GO" id="GO:0008270">
    <property type="term" value="F:zinc ion binding"/>
    <property type="evidence" value="ECO:0007669"/>
    <property type="project" value="UniProtKB-KW"/>
</dbReference>
<keyword evidence="3" id="KW-0539">Nucleus</keyword>
<name>A0A6V7UN11_MELEN</name>
<feature type="domain" description="GATA-type" evidence="6">
    <location>
        <begin position="105"/>
        <end position="158"/>
    </location>
</feature>
<dbReference type="Proteomes" id="UP000580250">
    <property type="component" value="Unassembled WGS sequence"/>
</dbReference>
<protein>
    <recommendedName>
        <fullName evidence="6">GATA-type domain-containing protein</fullName>
    </recommendedName>
</protein>
<gene>
    <name evidence="7" type="ORF">MENT_LOCUS15114</name>
</gene>
<dbReference type="AlphaFoldDB" id="A0A6V7UN11"/>
<dbReference type="GO" id="GO:0006355">
    <property type="term" value="P:regulation of DNA-templated transcription"/>
    <property type="evidence" value="ECO:0007669"/>
    <property type="project" value="InterPro"/>
</dbReference>
<dbReference type="OrthoDB" id="5908966at2759"/>
<accession>A0A6V7UN11</accession>
<organism evidence="7 8">
    <name type="scientific">Meloidogyne enterolobii</name>
    <name type="common">Root-knot nematode worm</name>
    <name type="synonym">Meloidogyne mayaguensis</name>
    <dbReference type="NCBI Taxonomy" id="390850"/>
    <lineage>
        <taxon>Eukaryota</taxon>
        <taxon>Metazoa</taxon>
        <taxon>Ecdysozoa</taxon>
        <taxon>Nematoda</taxon>
        <taxon>Chromadorea</taxon>
        <taxon>Rhabditida</taxon>
        <taxon>Tylenchina</taxon>
        <taxon>Tylenchomorpha</taxon>
        <taxon>Tylenchoidea</taxon>
        <taxon>Meloidogynidae</taxon>
        <taxon>Meloidogyninae</taxon>
        <taxon>Meloidogyne</taxon>
    </lineage>
</organism>
<dbReference type="PROSITE" id="PS50114">
    <property type="entry name" value="GATA_ZN_FINGER_2"/>
    <property type="match status" value="2"/>
</dbReference>
<evidence type="ECO:0000313" key="7">
    <source>
        <dbReference type="EMBL" id="CAD2161901.1"/>
    </source>
</evidence>
<dbReference type="InterPro" id="IPR000679">
    <property type="entry name" value="Znf_GATA"/>
</dbReference>
<dbReference type="SMART" id="SM00401">
    <property type="entry name" value="ZnF_GATA"/>
    <property type="match status" value="2"/>
</dbReference>
<dbReference type="SUPFAM" id="SSF57716">
    <property type="entry name" value="Glucocorticoid receptor-like (DNA-binding domain)"/>
    <property type="match status" value="2"/>
</dbReference>
<keyword evidence="4" id="KW-0479">Metal-binding</keyword>
<evidence type="ECO:0000256" key="4">
    <source>
        <dbReference type="PROSITE-ProRule" id="PRU00094"/>
    </source>
</evidence>
<dbReference type="Gene3D" id="3.30.50.10">
    <property type="entry name" value="Erythroid Transcription Factor GATA-1, subunit A"/>
    <property type="match status" value="2"/>
</dbReference>
<keyword evidence="4" id="KW-0863">Zinc-finger</keyword>
<sequence length="208" mass="24975">MELLRNFLKNLGKQIRLNNNFIKNNNYYETTILEESLENTKINKKELLKENIENYKNKLLSNYWTEINLIGYKIELLEKQKVEYPKDELKNRIIYIGNKISGIIEVSKRKCFNCRVTQTKQWCNLLKEHYLCNECGKYKHKYGKFRSNELLFKTTKDRNCSICNVKHTSQWHRYSKPGHYLCAACYRKQQRIMKSIKNTKADGILDRT</sequence>
<proteinExistence type="predicted"/>
<evidence type="ECO:0000256" key="3">
    <source>
        <dbReference type="ARBA" id="ARBA00023242"/>
    </source>
</evidence>
<keyword evidence="1" id="KW-0805">Transcription regulation</keyword>
<dbReference type="EMBL" id="CAJEWN010000088">
    <property type="protein sequence ID" value="CAD2161901.1"/>
    <property type="molecule type" value="Genomic_DNA"/>
</dbReference>
<evidence type="ECO:0000256" key="2">
    <source>
        <dbReference type="ARBA" id="ARBA00023163"/>
    </source>
</evidence>
<evidence type="ECO:0000256" key="1">
    <source>
        <dbReference type="ARBA" id="ARBA00023015"/>
    </source>
</evidence>
<evidence type="ECO:0000256" key="5">
    <source>
        <dbReference type="SAM" id="Coils"/>
    </source>
</evidence>
<dbReference type="InterPro" id="IPR013088">
    <property type="entry name" value="Znf_NHR/GATA"/>
</dbReference>
<keyword evidence="5" id="KW-0175">Coiled coil</keyword>
<evidence type="ECO:0000259" key="6">
    <source>
        <dbReference type="PROSITE" id="PS50114"/>
    </source>
</evidence>
<keyword evidence="2" id="KW-0804">Transcription</keyword>
<evidence type="ECO:0000313" key="8">
    <source>
        <dbReference type="Proteomes" id="UP000580250"/>
    </source>
</evidence>
<dbReference type="GO" id="GO:0043565">
    <property type="term" value="F:sequence-specific DNA binding"/>
    <property type="evidence" value="ECO:0007669"/>
    <property type="project" value="InterPro"/>
</dbReference>
<feature type="domain" description="GATA-type" evidence="6">
    <location>
        <begin position="154"/>
        <end position="185"/>
    </location>
</feature>
<feature type="coiled-coil region" evidence="5">
    <location>
        <begin position="30"/>
        <end position="58"/>
    </location>
</feature>
<comment type="caution">
    <text evidence="7">The sequence shown here is derived from an EMBL/GenBank/DDBJ whole genome shotgun (WGS) entry which is preliminary data.</text>
</comment>
<keyword evidence="4" id="KW-0862">Zinc</keyword>